<feature type="chain" id="PRO_5038960075" description="Lipoprotein" evidence="2">
    <location>
        <begin position="26"/>
        <end position="200"/>
    </location>
</feature>
<keyword evidence="2" id="KW-0732">Signal</keyword>
<protein>
    <recommendedName>
        <fullName evidence="5">Lipoprotein</fullName>
    </recommendedName>
</protein>
<sequence length="200" mass="21955">MKWFLKLSVLFLALSLAACSSQDSAPVEKKTDVQEHAKNGSASEKSSFDQKDAEGNSQKEEQKDTNGEEAQSSSEDYFNTVKLDHISLQVPKEWSIQKGLDSAGFQVNGEAIGGIDGLGYSDDVQSLLPNHHEVLSTEDVKGAPVKTVIVKLTTDALNGEKQTETHVFFIRPDQKAAYDLHFISSKINNETLQSIIKSIQ</sequence>
<keyword evidence="4" id="KW-1185">Reference proteome</keyword>
<evidence type="ECO:0008006" key="5">
    <source>
        <dbReference type="Google" id="ProtNLM"/>
    </source>
</evidence>
<name>A0A370GT97_9BACI</name>
<proteinExistence type="predicted"/>
<feature type="compositionally biased region" description="Basic and acidic residues" evidence="1">
    <location>
        <begin position="46"/>
        <end position="66"/>
    </location>
</feature>
<evidence type="ECO:0000256" key="2">
    <source>
        <dbReference type="SAM" id="SignalP"/>
    </source>
</evidence>
<dbReference type="AlphaFoldDB" id="A0A370GT97"/>
<evidence type="ECO:0000256" key="1">
    <source>
        <dbReference type="SAM" id="MobiDB-lite"/>
    </source>
</evidence>
<dbReference type="EMBL" id="QQAY01000002">
    <property type="protein sequence ID" value="RDI45744.1"/>
    <property type="molecule type" value="Genomic_DNA"/>
</dbReference>
<dbReference type="Proteomes" id="UP000255326">
    <property type="component" value="Unassembled WGS sequence"/>
</dbReference>
<accession>A0A370GT97</accession>
<comment type="caution">
    <text evidence="3">The sequence shown here is derived from an EMBL/GenBank/DDBJ whole genome shotgun (WGS) entry which is preliminary data.</text>
</comment>
<evidence type="ECO:0000313" key="4">
    <source>
        <dbReference type="Proteomes" id="UP000255326"/>
    </source>
</evidence>
<organism evidence="3 4">
    <name type="scientific">Falsibacillus pallidus</name>
    <dbReference type="NCBI Taxonomy" id="493781"/>
    <lineage>
        <taxon>Bacteria</taxon>
        <taxon>Bacillati</taxon>
        <taxon>Bacillota</taxon>
        <taxon>Bacilli</taxon>
        <taxon>Bacillales</taxon>
        <taxon>Bacillaceae</taxon>
        <taxon>Falsibacillus</taxon>
    </lineage>
</organism>
<evidence type="ECO:0000313" key="3">
    <source>
        <dbReference type="EMBL" id="RDI45744.1"/>
    </source>
</evidence>
<dbReference type="PROSITE" id="PS51257">
    <property type="entry name" value="PROKAR_LIPOPROTEIN"/>
    <property type="match status" value="1"/>
</dbReference>
<dbReference type="RefSeq" id="WP_114744560.1">
    <property type="nucleotide sequence ID" value="NZ_QQAY01000002.1"/>
</dbReference>
<feature type="compositionally biased region" description="Basic and acidic residues" evidence="1">
    <location>
        <begin position="26"/>
        <end position="38"/>
    </location>
</feature>
<feature type="signal peptide" evidence="2">
    <location>
        <begin position="1"/>
        <end position="25"/>
    </location>
</feature>
<reference evidence="3 4" key="1">
    <citation type="submission" date="2018-07" db="EMBL/GenBank/DDBJ databases">
        <title>Genomic Encyclopedia of Type Strains, Phase IV (KMG-IV): sequencing the most valuable type-strain genomes for metagenomic binning, comparative biology and taxonomic classification.</title>
        <authorList>
            <person name="Goeker M."/>
        </authorList>
    </citation>
    <scope>NUCLEOTIDE SEQUENCE [LARGE SCALE GENOMIC DNA]</scope>
    <source>
        <strain evidence="3 4">DSM 25281</strain>
    </source>
</reference>
<feature type="region of interest" description="Disordered" evidence="1">
    <location>
        <begin position="21"/>
        <end position="74"/>
    </location>
</feature>
<gene>
    <name evidence="3" type="ORF">DFR59_102377</name>
</gene>
<dbReference type="OrthoDB" id="2973488at2"/>